<reference evidence="3" key="1">
    <citation type="submission" date="2023-11" db="EMBL/GenBank/DDBJ databases">
        <title>Genome assemblies of two species of porcelain crab, Petrolisthes cinctipes and Petrolisthes manimaculis (Anomura: Porcellanidae).</title>
        <authorList>
            <person name="Angst P."/>
        </authorList>
    </citation>
    <scope>NUCLEOTIDE SEQUENCE</scope>
    <source>
        <strain evidence="3">PB745_02</strain>
        <tissue evidence="3">Gill</tissue>
    </source>
</reference>
<dbReference type="GO" id="GO:0004523">
    <property type="term" value="F:RNA-DNA hybrid ribonuclease activity"/>
    <property type="evidence" value="ECO:0007669"/>
    <property type="project" value="InterPro"/>
</dbReference>
<dbReference type="Gene3D" id="3.10.10.10">
    <property type="entry name" value="HIV Type 1 Reverse Transcriptase, subunit A, domain 1"/>
    <property type="match status" value="1"/>
</dbReference>
<dbReference type="InterPro" id="IPR012337">
    <property type="entry name" value="RNaseH-like_sf"/>
</dbReference>
<dbReference type="PANTHER" id="PTHR37984">
    <property type="entry name" value="PROTEIN CBG26694"/>
    <property type="match status" value="1"/>
</dbReference>
<dbReference type="GO" id="GO:0042575">
    <property type="term" value="C:DNA polymerase complex"/>
    <property type="evidence" value="ECO:0007669"/>
    <property type="project" value="UniProtKB-ARBA"/>
</dbReference>
<comment type="caution">
    <text evidence="3">The sequence shown here is derived from an EMBL/GenBank/DDBJ whole genome shotgun (WGS) entry which is preliminary data.</text>
</comment>
<evidence type="ECO:0000313" key="3">
    <source>
        <dbReference type="EMBL" id="KAK4311416.1"/>
    </source>
</evidence>
<dbReference type="PROSITE" id="PS50994">
    <property type="entry name" value="INTEGRASE"/>
    <property type="match status" value="1"/>
</dbReference>
<dbReference type="Pfam" id="PF23088">
    <property type="entry name" value="DUF7047"/>
    <property type="match status" value="1"/>
</dbReference>
<dbReference type="Pfam" id="PF13456">
    <property type="entry name" value="RVT_3"/>
    <property type="match status" value="1"/>
</dbReference>
<dbReference type="InterPro" id="IPR001584">
    <property type="entry name" value="Integrase_cat-core"/>
</dbReference>
<dbReference type="Pfam" id="PF00078">
    <property type="entry name" value="RVT_1"/>
    <property type="match status" value="1"/>
</dbReference>
<dbReference type="InterPro" id="IPR002156">
    <property type="entry name" value="RNaseH_domain"/>
</dbReference>
<name>A0AAE1PMZ5_9EUCA</name>
<dbReference type="InterPro" id="IPR050951">
    <property type="entry name" value="Retrovirus_Pol_polyprotein"/>
</dbReference>
<evidence type="ECO:0000313" key="4">
    <source>
        <dbReference type="Proteomes" id="UP001292094"/>
    </source>
</evidence>
<dbReference type="InterPro" id="IPR043502">
    <property type="entry name" value="DNA/RNA_pol_sf"/>
</dbReference>
<dbReference type="EMBL" id="JAWZYT010001514">
    <property type="protein sequence ID" value="KAK4311416.1"/>
    <property type="molecule type" value="Genomic_DNA"/>
</dbReference>
<dbReference type="SUPFAM" id="SSF56672">
    <property type="entry name" value="DNA/RNA polymerases"/>
    <property type="match status" value="1"/>
</dbReference>
<dbReference type="InterPro" id="IPR043128">
    <property type="entry name" value="Rev_trsase/Diguanyl_cyclase"/>
</dbReference>
<evidence type="ECO:0000259" key="2">
    <source>
        <dbReference type="PROSITE" id="PS50994"/>
    </source>
</evidence>
<accession>A0AAE1PMZ5</accession>
<dbReference type="Proteomes" id="UP001292094">
    <property type="component" value="Unassembled WGS sequence"/>
</dbReference>
<proteinExistence type="predicted"/>
<dbReference type="PANTHER" id="PTHR37984:SF5">
    <property type="entry name" value="PROTEIN NYNRIN-LIKE"/>
    <property type="match status" value="1"/>
</dbReference>
<organism evidence="3 4">
    <name type="scientific">Petrolisthes manimaculis</name>
    <dbReference type="NCBI Taxonomy" id="1843537"/>
    <lineage>
        <taxon>Eukaryota</taxon>
        <taxon>Metazoa</taxon>
        <taxon>Ecdysozoa</taxon>
        <taxon>Arthropoda</taxon>
        <taxon>Crustacea</taxon>
        <taxon>Multicrustacea</taxon>
        <taxon>Malacostraca</taxon>
        <taxon>Eumalacostraca</taxon>
        <taxon>Eucarida</taxon>
        <taxon>Decapoda</taxon>
        <taxon>Pleocyemata</taxon>
        <taxon>Anomura</taxon>
        <taxon>Galatheoidea</taxon>
        <taxon>Porcellanidae</taxon>
        <taxon>Petrolisthes</taxon>
    </lineage>
</organism>
<gene>
    <name evidence="3" type="ORF">Pmani_017076</name>
</gene>
<dbReference type="InterPro" id="IPR036397">
    <property type="entry name" value="RNaseH_sf"/>
</dbReference>
<keyword evidence="4" id="KW-1185">Reference proteome</keyword>
<feature type="domain" description="Integrase catalytic" evidence="2">
    <location>
        <begin position="650"/>
        <end position="774"/>
    </location>
</feature>
<dbReference type="InterPro" id="IPR055475">
    <property type="entry name" value="DUF7047"/>
</dbReference>
<dbReference type="SUPFAM" id="SSF53098">
    <property type="entry name" value="Ribonuclease H-like"/>
    <property type="match status" value="1"/>
</dbReference>
<dbReference type="Gene3D" id="3.30.70.270">
    <property type="match status" value="1"/>
</dbReference>
<dbReference type="Gene3D" id="3.30.420.10">
    <property type="entry name" value="Ribonuclease H-like superfamily/Ribonuclease H"/>
    <property type="match status" value="2"/>
</dbReference>
<sequence length="957" mass="109620">MDCETLVDTGCTRCIAHVSLCSQWTRENVSVRTVCGEFYECMGTGVVQVQLPSGVSVSLNVIVVPSKPLNFDFILGMNGITALHGVRVCSPRDVRFGIEEVGLHASAVASSTMPEIDERDFRVIYDSYTKQWTVSWNWCDGKKPPTLFNTVAEYKVPEEVREEYENELTQWIMDGWLVPYNEDMHGPVRGTIPLMAVLQRNKQKVRPVLDFRELNSHLDLHTAEADVCSEKIREWRQRGQQVSLIDLRKAYLQIHVHSSLWKYQTVVFHGRRYCLTRLGFGLNIAPLVLKKVLSRVLSCDEKVNSATSPYLDDILVDESKVTAAEVESHLRRFGLLCKPPVSVQAGARVLGIRVWGERNRLVWRRDNEIGELPKELTRRIVFSICGRLTSHLPVCGWLRVAGSYIKRRTNAATASWDDKVTDLKLYSMLTETLERVKMSDPARGRWDVAGEEATLWVDASSIAYGAVIEMDGGVIEDACWLRRNEFSHINLAELDAAIKGLNLVISWKFKKLILKTDSLTVYHWLDDALSGRSRVKTKAASEMLIRRRLETFTAIVNEYSLCLEIQLVLSASNRADELTRVPKKWLSLANDNELCTVAATVSDQDIANIHATCGHPRVRRTMYFCRRLYPTVQRQHVRDVVRNCRQCQSIDPAPAKWQKGELGVSDIWGRVSMDTRHIGNQLYLTLIDCGRTRYAIWKRLRRQDSSIIIEQLEPVFFERGAPRELLTDNAASFRSSTFSDFARRWSMAVRYRCANVPSGNGISERNHRTVKTILARKGCSVMEAVYRYNTMPRGNHAQSAPANRLFQYEVRLIGIDDASQQDSPVYEQHRFSEGDRVWVRHPSRRCDSPSTEGTVTRVVSAQNVEVDGMPRHVRDLRLSTSLPRDCPTVEEQLDTDAQEDLQIRIRNPTNDLWEEEDEEEDEREDEEEEEMDSPGRRLPRRSSRERRPVRPFQYGDL</sequence>
<dbReference type="GO" id="GO:0015074">
    <property type="term" value="P:DNA integration"/>
    <property type="evidence" value="ECO:0007669"/>
    <property type="project" value="InterPro"/>
</dbReference>
<feature type="region of interest" description="Disordered" evidence="1">
    <location>
        <begin position="870"/>
        <end position="957"/>
    </location>
</feature>
<dbReference type="InterPro" id="IPR000477">
    <property type="entry name" value="RT_dom"/>
</dbReference>
<dbReference type="GO" id="GO:0071897">
    <property type="term" value="P:DNA biosynthetic process"/>
    <property type="evidence" value="ECO:0007669"/>
    <property type="project" value="UniProtKB-ARBA"/>
</dbReference>
<protein>
    <recommendedName>
        <fullName evidence="2">Integrase catalytic domain-containing protein</fullName>
    </recommendedName>
</protein>
<dbReference type="AlphaFoldDB" id="A0AAE1PMZ5"/>
<feature type="compositionally biased region" description="Basic residues" evidence="1">
    <location>
        <begin position="937"/>
        <end position="949"/>
    </location>
</feature>
<dbReference type="GO" id="GO:0003676">
    <property type="term" value="F:nucleic acid binding"/>
    <property type="evidence" value="ECO:0007669"/>
    <property type="project" value="InterPro"/>
</dbReference>
<evidence type="ECO:0000256" key="1">
    <source>
        <dbReference type="SAM" id="MobiDB-lite"/>
    </source>
</evidence>
<feature type="compositionally biased region" description="Acidic residues" evidence="1">
    <location>
        <begin position="912"/>
        <end position="932"/>
    </location>
</feature>